<dbReference type="Proteomes" id="UP000187323">
    <property type="component" value="Unassembled WGS sequence"/>
</dbReference>
<proteinExistence type="predicted"/>
<accession>A0AB36J5A8</accession>
<gene>
    <name evidence="1" type="ORF">BSK47_31075</name>
</gene>
<dbReference type="AlphaFoldDB" id="A0AB36J5A8"/>
<evidence type="ECO:0000313" key="2">
    <source>
        <dbReference type="Proteomes" id="UP000187323"/>
    </source>
</evidence>
<dbReference type="EMBL" id="MPTO01000050">
    <property type="protein sequence ID" value="OME10264.1"/>
    <property type="molecule type" value="Genomic_DNA"/>
</dbReference>
<evidence type="ECO:0000313" key="1">
    <source>
        <dbReference type="EMBL" id="OME10264.1"/>
    </source>
</evidence>
<name>A0AB36J5A8_9BACL</name>
<protein>
    <submittedName>
        <fullName evidence="1">Uncharacterized protein</fullName>
    </submittedName>
</protein>
<dbReference type="RefSeq" id="WP_076138901.1">
    <property type="nucleotide sequence ID" value="NZ_MKQM01000081.1"/>
</dbReference>
<comment type="caution">
    <text evidence="1">The sequence shown here is derived from an EMBL/GenBank/DDBJ whole genome shotgun (WGS) entry which is preliminary data.</text>
</comment>
<sequence>MITKSVDLTLHESVWKALEHDIEASGGNVNIAELLRAVVTESYWSKMELMGLELPLYKGPK</sequence>
<reference evidence="1 2" key="1">
    <citation type="submission" date="2016-10" db="EMBL/GenBank/DDBJ databases">
        <title>Paenibacillus species isolates.</title>
        <authorList>
            <person name="Beno S.M."/>
        </authorList>
    </citation>
    <scope>NUCLEOTIDE SEQUENCE [LARGE SCALE GENOMIC DNA]</scope>
    <source>
        <strain evidence="1 2">FSL H7-0918</strain>
    </source>
</reference>
<organism evidence="1 2">
    <name type="scientific">Paenibacillus odorifer</name>
    <dbReference type="NCBI Taxonomy" id="189426"/>
    <lineage>
        <taxon>Bacteria</taxon>
        <taxon>Bacillati</taxon>
        <taxon>Bacillota</taxon>
        <taxon>Bacilli</taxon>
        <taxon>Bacillales</taxon>
        <taxon>Paenibacillaceae</taxon>
        <taxon>Paenibacillus</taxon>
    </lineage>
</organism>